<dbReference type="Gene3D" id="3.40.50.300">
    <property type="entry name" value="P-loop containing nucleotide triphosphate hydrolases"/>
    <property type="match status" value="1"/>
</dbReference>
<keyword evidence="8" id="KW-1185">Reference proteome</keyword>
<dbReference type="Pfam" id="PF00270">
    <property type="entry name" value="DEAD"/>
    <property type="match status" value="1"/>
</dbReference>
<reference evidence="7 8" key="1">
    <citation type="submission" date="2019-05" db="EMBL/GenBank/DDBJ databases">
        <title>Draft genome sequence of Actinomadura geliboluensis A8036.</title>
        <authorList>
            <person name="Saricaoglu S."/>
            <person name="Isik K."/>
        </authorList>
    </citation>
    <scope>NUCLEOTIDE SEQUENCE [LARGE SCALE GENOMIC DNA]</scope>
    <source>
        <strain evidence="7 8">A8036</strain>
    </source>
</reference>
<keyword evidence="1" id="KW-0547">Nucleotide-binding</keyword>
<accession>A0A5S4G7X9</accession>
<evidence type="ECO:0000256" key="2">
    <source>
        <dbReference type="ARBA" id="ARBA00022801"/>
    </source>
</evidence>
<name>A0A5S4G7X9_9ACTN</name>
<dbReference type="GO" id="GO:0005829">
    <property type="term" value="C:cytosol"/>
    <property type="evidence" value="ECO:0007669"/>
    <property type="project" value="TreeGrafter"/>
</dbReference>
<keyword evidence="4" id="KW-0067">ATP-binding</keyword>
<gene>
    <name evidence="7" type="ORF">ETD96_37245</name>
</gene>
<evidence type="ECO:0000259" key="6">
    <source>
        <dbReference type="PROSITE" id="PS51192"/>
    </source>
</evidence>
<dbReference type="PANTHER" id="PTHR47959:SF13">
    <property type="entry name" value="ATP-DEPENDENT RNA HELICASE RHLE"/>
    <property type="match status" value="1"/>
</dbReference>
<keyword evidence="2" id="KW-0378">Hydrolase</keyword>
<protein>
    <submittedName>
        <fullName evidence="7">DEAD/DEAH box helicase</fullName>
    </submittedName>
</protein>
<feature type="region of interest" description="Disordered" evidence="5">
    <location>
        <begin position="176"/>
        <end position="197"/>
    </location>
</feature>
<evidence type="ECO:0000256" key="5">
    <source>
        <dbReference type="SAM" id="MobiDB-lite"/>
    </source>
</evidence>
<evidence type="ECO:0000256" key="4">
    <source>
        <dbReference type="ARBA" id="ARBA00022840"/>
    </source>
</evidence>
<dbReference type="PANTHER" id="PTHR47959">
    <property type="entry name" value="ATP-DEPENDENT RNA HELICASE RHLE-RELATED"/>
    <property type="match status" value="1"/>
</dbReference>
<evidence type="ECO:0000256" key="3">
    <source>
        <dbReference type="ARBA" id="ARBA00022806"/>
    </source>
</evidence>
<dbReference type="AlphaFoldDB" id="A0A5S4G7X9"/>
<sequence>MPYARSLKLRSATVVGGVSISRQAAALHRGAEILVATPGRLTDLINRGACNLEHVSTTVLDEADQMADMGFLPQVTAGRRAKPTARSRGWMATGRRRGAVDAGPGAGTARLRASAAACRPRAAPDQDRRARPGRGAWSRVFASDAIRGGSCIGTVGGGNTTRTRSLSPLAVRLLLTGRGPRGSGRGRPGAADPMPAR</sequence>
<dbReference type="GO" id="GO:0005524">
    <property type="term" value="F:ATP binding"/>
    <property type="evidence" value="ECO:0007669"/>
    <property type="project" value="UniProtKB-KW"/>
</dbReference>
<dbReference type="SUPFAM" id="SSF52540">
    <property type="entry name" value="P-loop containing nucleoside triphosphate hydrolases"/>
    <property type="match status" value="1"/>
</dbReference>
<dbReference type="GO" id="GO:0016787">
    <property type="term" value="F:hydrolase activity"/>
    <property type="evidence" value="ECO:0007669"/>
    <property type="project" value="UniProtKB-KW"/>
</dbReference>
<comment type="caution">
    <text evidence="7">The sequence shown here is derived from an EMBL/GenBank/DDBJ whole genome shotgun (WGS) entry which is preliminary data.</text>
</comment>
<dbReference type="EMBL" id="VCKZ01000424">
    <property type="protein sequence ID" value="TMR28541.1"/>
    <property type="molecule type" value="Genomic_DNA"/>
</dbReference>
<dbReference type="GO" id="GO:0003724">
    <property type="term" value="F:RNA helicase activity"/>
    <property type="evidence" value="ECO:0007669"/>
    <property type="project" value="TreeGrafter"/>
</dbReference>
<dbReference type="PROSITE" id="PS51192">
    <property type="entry name" value="HELICASE_ATP_BIND_1"/>
    <property type="match status" value="1"/>
</dbReference>
<dbReference type="GO" id="GO:0003676">
    <property type="term" value="F:nucleic acid binding"/>
    <property type="evidence" value="ECO:0007669"/>
    <property type="project" value="InterPro"/>
</dbReference>
<dbReference type="InterPro" id="IPR014001">
    <property type="entry name" value="Helicase_ATP-bd"/>
</dbReference>
<dbReference type="OrthoDB" id="4234168at2"/>
<proteinExistence type="predicted"/>
<dbReference type="InterPro" id="IPR011545">
    <property type="entry name" value="DEAD/DEAH_box_helicase_dom"/>
</dbReference>
<evidence type="ECO:0000313" key="7">
    <source>
        <dbReference type="EMBL" id="TMR28541.1"/>
    </source>
</evidence>
<evidence type="ECO:0000256" key="1">
    <source>
        <dbReference type="ARBA" id="ARBA00022741"/>
    </source>
</evidence>
<dbReference type="Proteomes" id="UP000305238">
    <property type="component" value="Unassembled WGS sequence"/>
</dbReference>
<keyword evidence="3 7" id="KW-0347">Helicase</keyword>
<dbReference type="InterPro" id="IPR027417">
    <property type="entry name" value="P-loop_NTPase"/>
</dbReference>
<organism evidence="7 8">
    <name type="scientific">Actinomadura geliboluensis</name>
    <dbReference type="NCBI Taxonomy" id="882440"/>
    <lineage>
        <taxon>Bacteria</taxon>
        <taxon>Bacillati</taxon>
        <taxon>Actinomycetota</taxon>
        <taxon>Actinomycetes</taxon>
        <taxon>Streptosporangiales</taxon>
        <taxon>Thermomonosporaceae</taxon>
        <taxon>Actinomadura</taxon>
    </lineage>
</organism>
<evidence type="ECO:0000313" key="8">
    <source>
        <dbReference type="Proteomes" id="UP000305238"/>
    </source>
</evidence>
<feature type="domain" description="Helicase ATP-binding" evidence="6">
    <location>
        <begin position="1"/>
        <end position="93"/>
    </location>
</feature>
<dbReference type="InterPro" id="IPR050079">
    <property type="entry name" value="DEAD_box_RNA_helicase"/>
</dbReference>